<dbReference type="Pfam" id="PF00628">
    <property type="entry name" value="PHD"/>
    <property type="match status" value="2"/>
</dbReference>
<dbReference type="InterPro" id="IPR001965">
    <property type="entry name" value="Znf_PHD"/>
</dbReference>
<comment type="caution">
    <text evidence="6">The sequence shown here is derived from an EMBL/GenBank/DDBJ whole genome shotgun (WGS) entry which is preliminary data.</text>
</comment>
<dbReference type="InterPro" id="IPR019787">
    <property type="entry name" value="Znf_PHD-finger"/>
</dbReference>
<sequence>MSVSSYPLDTTYSNPVKSRNPRFTLFVGMVNEDIERKSDCEKGVEMESEAPNNGSVIEIMVNEDIERKSNGEKGVEMECEALNNGSVIEITVNEDIERNSNCEKGVEMESEAVKNGSVIETMVNEDIERNSNCEKVVEMESEALNNGSVIEIDNGVGGEGNSAGSSGNPVEKFTYRRRKRAKMNCDSEENLLTGWNSDSQVTNKVSSFFGLLQSIKEPDFRSSCKQVSHVRMDSHTSTNVSHECSVKDWRKVVLEQMYQSLSETEGGLQDCIRDALVFNHERSCTSSIKEFRFGERMHSGAYNAFKDHVAATSNGSTNESSSCSESDTWKQALFNVLVSTKFAELCNLLCGNFHGMNVSSLFNLGLINSRINEGAYKNSPMLFHSDIQQVWTKLRKVGTEMVTVAMSLSETSRASCHNLFHLQETNGLSKVEQREGCCNRACTCRHCEGKTEGRDCLLCENCKDIYHVSCIEPVQEASRKSWHCAKCRSNGIGSRHEFCVICESINAPRSSCTGVDGLAANGMEVSYDDLEQDGLVNDDASLPCCKICKIDIGVEDFRICGHPFCPNKYYHTRCLTVEQLSSYGSCWYCPSCLCRGCLTDQDDDKIVLCDGCDQAFHIYCMQPPRTSIPKGKWFCTICEEGIHRIRKAKRAYVNSECKMIKKAERGNGTYENDPVGVSKEMEGGVDTSGGVDMLLTAAETLSSED</sequence>
<dbReference type="SUPFAM" id="SSF57903">
    <property type="entry name" value="FYVE/PHD zinc finger"/>
    <property type="match status" value="2"/>
</dbReference>
<reference evidence="6" key="2">
    <citation type="submission" date="2023-05" db="EMBL/GenBank/DDBJ databases">
        <authorList>
            <person name="Schelkunov M.I."/>
        </authorList>
    </citation>
    <scope>NUCLEOTIDE SEQUENCE</scope>
    <source>
        <strain evidence="6">Hsosn_3</strain>
        <tissue evidence="6">Leaf</tissue>
    </source>
</reference>
<dbReference type="PANTHER" id="PTHR47162">
    <property type="entry name" value="OS02G0192300 PROTEIN"/>
    <property type="match status" value="1"/>
</dbReference>
<feature type="domain" description="PHD-type" evidence="5">
    <location>
        <begin position="441"/>
        <end position="490"/>
    </location>
</feature>
<dbReference type="PROSITE" id="PS50016">
    <property type="entry name" value="ZF_PHD_2"/>
    <property type="match status" value="2"/>
</dbReference>
<dbReference type="Gene3D" id="2.30.30.1150">
    <property type="match status" value="1"/>
</dbReference>
<dbReference type="EMBL" id="JAUIZM010000001">
    <property type="protein sequence ID" value="KAK1404063.1"/>
    <property type="molecule type" value="Genomic_DNA"/>
</dbReference>
<keyword evidence="7" id="KW-1185">Reference proteome</keyword>
<organism evidence="6 7">
    <name type="scientific">Heracleum sosnowskyi</name>
    <dbReference type="NCBI Taxonomy" id="360622"/>
    <lineage>
        <taxon>Eukaryota</taxon>
        <taxon>Viridiplantae</taxon>
        <taxon>Streptophyta</taxon>
        <taxon>Embryophyta</taxon>
        <taxon>Tracheophyta</taxon>
        <taxon>Spermatophyta</taxon>
        <taxon>Magnoliopsida</taxon>
        <taxon>eudicotyledons</taxon>
        <taxon>Gunneridae</taxon>
        <taxon>Pentapetalae</taxon>
        <taxon>asterids</taxon>
        <taxon>campanulids</taxon>
        <taxon>Apiales</taxon>
        <taxon>Apiaceae</taxon>
        <taxon>Apioideae</taxon>
        <taxon>apioid superclade</taxon>
        <taxon>Tordylieae</taxon>
        <taxon>Tordyliinae</taxon>
        <taxon>Heracleum</taxon>
    </lineage>
</organism>
<dbReference type="PANTHER" id="PTHR47162:SF9">
    <property type="entry name" value="PHD FINGER PROTEIN EHD3-LIKE"/>
    <property type="match status" value="1"/>
</dbReference>
<dbReference type="PROSITE" id="PS01359">
    <property type="entry name" value="ZF_PHD_1"/>
    <property type="match status" value="1"/>
</dbReference>
<protein>
    <submittedName>
        <fullName evidence="6">RING/FYVE/PHD-type zinc finger family protein</fullName>
    </submittedName>
</protein>
<accession>A0AAD8JHW6</accession>
<proteinExistence type="predicted"/>
<reference evidence="6" key="1">
    <citation type="submission" date="2023-02" db="EMBL/GenBank/DDBJ databases">
        <title>Genome of toxic invasive species Heracleum sosnowskyi carries increased number of genes despite the absence of recent whole-genome duplications.</title>
        <authorList>
            <person name="Schelkunov M."/>
            <person name="Shtratnikova V."/>
            <person name="Makarenko M."/>
            <person name="Klepikova A."/>
            <person name="Omelchenko D."/>
            <person name="Novikova G."/>
            <person name="Obukhova E."/>
            <person name="Bogdanov V."/>
            <person name="Penin A."/>
            <person name="Logacheva M."/>
        </authorList>
    </citation>
    <scope>NUCLEOTIDE SEQUENCE</scope>
    <source>
        <strain evidence="6">Hsosn_3</strain>
        <tissue evidence="6">Leaf</tissue>
    </source>
</reference>
<dbReference type="Gene3D" id="3.30.40.10">
    <property type="entry name" value="Zinc/RING finger domain, C3HC4 (zinc finger)"/>
    <property type="match status" value="1"/>
</dbReference>
<keyword evidence="1" id="KW-0479">Metal-binding</keyword>
<name>A0AAD8JHW6_9APIA</name>
<dbReference type="InterPro" id="IPR013083">
    <property type="entry name" value="Znf_RING/FYVE/PHD"/>
</dbReference>
<evidence type="ECO:0000256" key="1">
    <source>
        <dbReference type="ARBA" id="ARBA00022723"/>
    </source>
</evidence>
<evidence type="ECO:0000256" key="3">
    <source>
        <dbReference type="ARBA" id="ARBA00022833"/>
    </source>
</evidence>
<keyword evidence="2 4" id="KW-0863">Zinc-finger</keyword>
<evidence type="ECO:0000313" key="7">
    <source>
        <dbReference type="Proteomes" id="UP001237642"/>
    </source>
</evidence>
<feature type="domain" description="PHD-type" evidence="5">
    <location>
        <begin position="591"/>
        <end position="641"/>
    </location>
</feature>
<dbReference type="GO" id="GO:0008270">
    <property type="term" value="F:zinc ion binding"/>
    <property type="evidence" value="ECO:0007669"/>
    <property type="project" value="UniProtKB-KW"/>
</dbReference>
<gene>
    <name evidence="6" type="ORF">POM88_003668</name>
</gene>
<keyword evidence="3" id="KW-0862">Zinc</keyword>
<evidence type="ECO:0000313" key="6">
    <source>
        <dbReference type="EMBL" id="KAK1404063.1"/>
    </source>
</evidence>
<dbReference type="AlphaFoldDB" id="A0AAD8JHW6"/>
<evidence type="ECO:0000256" key="4">
    <source>
        <dbReference type="PROSITE-ProRule" id="PRU00146"/>
    </source>
</evidence>
<dbReference type="InterPro" id="IPR019786">
    <property type="entry name" value="Zinc_finger_PHD-type_CS"/>
</dbReference>
<evidence type="ECO:0000259" key="5">
    <source>
        <dbReference type="PROSITE" id="PS50016"/>
    </source>
</evidence>
<dbReference type="SMART" id="SM00249">
    <property type="entry name" value="PHD"/>
    <property type="match status" value="3"/>
</dbReference>
<evidence type="ECO:0000256" key="2">
    <source>
        <dbReference type="ARBA" id="ARBA00022771"/>
    </source>
</evidence>
<dbReference type="InterPro" id="IPR011011">
    <property type="entry name" value="Znf_FYVE_PHD"/>
</dbReference>
<dbReference type="Proteomes" id="UP001237642">
    <property type="component" value="Unassembled WGS sequence"/>
</dbReference>